<feature type="region of interest" description="Disordered" evidence="1">
    <location>
        <begin position="35"/>
        <end position="114"/>
    </location>
</feature>
<accession>A0AAU1ZZB5</accession>
<organism evidence="3">
    <name type="scientific">Streptomyces sp. NBC_00093</name>
    <dbReference type="NCBI Taxonomy" id="2975649"/>
    <lineage>
        <taxon>Bacteria</taxon>
        <taxon>Bacillati</taxon>
        <taxon>Actinomycetota</taxon>
        <taxon>Actinomycetes</taxon>
        <taxon>Kitasatosporales</taxon>
        <taxon>Streptomycetaceae</taxon>
        <taxon>Streptomyces</taxon>
    </lineage>
</organism>
<proteinExistence type="predicted"/>
<evidence type="ECO:0000313" key="3">
    <source>
        <dbReference type="EMBL" id="WTT17489.1"/>
    </source>
</evidence>
<feature type="compositionally biased region" description="Low complexity" evidence="1">
    <location>
        <begin position="35"/>
        <end position="82"/>
    </location>
</feature>
<keyword evidence="2" id="KW-0732">Signal</keyword>
<evidence type="ECO:0000256" key="1">
    <source>
        <dbReference type="SAM" id="MobiDB-lite"/>
    </source>
</evidence>
<feature type="chain" id="PRO_5043435093" description="Lipoprotein" evidence="2">
    <location>
        <begin position="33"/>
        <end position="196"/>
    </location>
</feature>
<gene>
    <name evidence="3" type="ORF">OHA22_19050</name>
</gene>
<reference evidence="3" key="1">
    <citation type="submission" date="2022-10" db="EMBL/GenBank/DDBJ databases">
        <title>The complete genomes of actinobacterial strains from the NBC collection.</title>
        <authorList>
            <person name="Joergensen T.S."/>
            <person name="Alvarez Arevalo M."/>
            <person name="Sterndorff E.B."/>
            <person name="Faurdal D."/>
            <person name="Vuksanovic O."/>
            <person name="Mourched A.-S."/>
            <person name="Charusanti P."/>
            <person name="Shaw S."/>
            <person name="Blin K."/>
            <person name="Weber T."/>
        </authorList>
    </citation>
    <scope>NUCLEOTIDE SEQUENCE</scope>
    <source>
        <strain evidence="3">NBC_00093</strain>
    </source>
</reference>
<dbReference type="AlphaFoldDB" id="A0AAU1ZZB5"/>
<protein>
    <recommendedName>
        <fullName evidence="4">Lipoprotein</fullName>
    </recommendedName>
</protein>
<feature type="signal peptide" evidence="2">
    <location>
        <begin position="1"/>
        <end position="32"/>
    </location>
</feature>
<name>A0AAU1ZZB5_9ACTN</name>
<sequence>MSFSHTSTRTSIRVRTLAAAGLLAATALFLTACSPDSPAKTPSAASGSSTATDAGTGATGEATTDPGGDAGAATPGSSGTSTEDSAATPEAGTGTIGTDTGTGTGGTKATVDNRVDGTVSGTLTYLAPGKLEVGGRPFYVAVDTAIEGGDICGDPENQVAEKCTADELDAAAKGGNLTVEVTIKKGVADRVAQASV</sequence>
<dbReference type="EMBL" id="CP108222">
    <property type="protein sequence ID" value="WTT17489.1"/>
    <property type="molecule type" value="Genomic_DNA"/>
</dbReference>
<evidence type="ECO:0000256" key="2">
    <source>
        <dbReference type="SAM" id="SignalP"/>
    </source>
</evidence>
<evidence type="ECO:0008006" key="4">
    <source>
        <dbReference type="Google" id="ProtNLM"/>
    </source>
</evidence>